<dbReference type="InterPro" id="IPR006118">
    <property type="entry name" value="Recombinase_CS"/>
</dbReference>
<keyword evidence="3" id="KW-0233">DNA recombination</keyword>
<dbReference type="RefSeq" id="WP_323732887.1">
    <property type="nucleotide sequence ID" value="NZ_CP110820.1"/>
</dbReference>
<dbReference type="InterPro" id="IPR006119">
    <property type="entry name" value="Resolv_N"/>
</dbReference>
<gene>
    <name evidence="6" type="ORF">Bandiella_01519</name>
    <name evidence="7" type="ORF">Bandiella_01648</name>
</gene>
<organism evidence="7 8">
    <name type="scientific">Candidatus Bandiella euplotis</name>
    <dbReference type="NCBI Taxonomy" id="1664265"/>
    <lineage>
        <taxon>Bacteria</taxon>
        <taxon>Pseudomonadati</taxon>
        <taxon>Pseudomonadota</taxon>
        <taxon>Alphaproteobacteria</taxon>
        <taxon>Rickettsiales</taxon>
        <taxon>Candidatus Midichloriaceae</taxon>
        <taxon>Candidatus Bandiella</taxon>
    </lineage>
</organism>
<evidence type="ECO:0000256" key="3">
    <source>
        <dbReference type="ARBA" id="ARBA00023172"/>
    </source>
</evidence>
<keyword evidence="8" id="KW-1185">Reference proteome</keyword>
<evidence type="ECO:0000256" key="2">
    <source>
        <dbReference type="ARBA" id="ARBA00023125"/>
    </source>
</evidence>
<evidence type="ECO:0000313" key="7">
    <source>
        <dbReference type="EMBL" id="WPX97486.1"/>
    </source>
</evidence>
<dbReference type="Pfam" id="PF00239">
    <property type="entry name" value="Resolvase"/>
    <property type="match status" value="1"/>
</dbReference>
<keyword evidence="2" id="KW-0238">DNA-binding</keyword>
<dbReference type="Gene3D" id="1.10.10.60">
    <property type="entry name" value="Homeodomain-like"/>
    <property type="match status" value="1"/>
</dbReference>
<keyword evidence="7" id="KW-0614">Plasmid</keyword>
<dbReference type="Gene3D" id="3.40.50.1390">
    <property type="entry name" value="Resolvase, N-terminal catalytic domain"/>
    <property type="match status" value="1"/>
</dbReference>
<evidence type="ECO:0000256" key="4">
    <source>
        <dbReference type="PROSITE-ProRule" id="PRU10137"/>
    </source>
</evidence>
<reference evidence="7 8" key="1">
    <citation type="submission" date="2022-11" db="EMBL/GenBank/DDBJ databases">
        <title>Host association and intracellularity evolved multiple times independently in the Rickettsiales.</title>
        <authorList>
            <person name="Castelli M."/>
            <person name="Nardi T."/>
            <person name="Gammuto L."/>
            <person name="Bellinzona G."/>
            <person name="Sabaneyeva E."/>
            <person name="Potekhin A."/>
            <person name="Serra V."/>
            <person name="Petroni G."/>
            <person name="Sassera D."/>
        </authorList>
    </citation>
    <scope>NUCLEOTIDE SEQUENCE [LARGE SCALE GENOMIC DNA]</scope>
    <source>
        <strain evidence="7 8">NDG2</strain>
        <plasmid evidence="7 8">unnamed2</plasmid>
    </source>
</reference>
<evidence type="ECO:0000313" key="6">
    <source>
        <dbReference type="EMBL" id="WPX97370.1"/>
    </source>
</evidence>
<keyword evidence="1" id="KW-0229">DNA integration</keyword>
<dbReference type="Proteomes" id="UP001327219">
    <property type="component" value="Chromosome"/>
</dbReference>
<evidence type="ECO:0000256" key="1">
    <source>
        <dbReference type="ARBA" id="ARBA00022908"/>
    </source>
</evidence>
<dbReference type="InterPro" id="IPR036162">
    <property type="entry name" value="Resolvase-like_N_sf"/>
</dbReference>
<dbReference type="Proteomes" id="UP001327219">
    <property type="component" value="Plasmid unnamed2"/>
</dbReference>
<dbReference type="SMART" id="SM00857">
    <property type="entry name" value="Resolvase"/>
    <property type="match status" value="1"/>
</dbReference>
<feature type="domain" description="Resolvase/invertase-type recombinase catalytic" evidence="5">
    <location>
        <begin position="3"/>
        <end position="145"/>
    </location>
</feature>
<dbReference type="PROSITE" id="PS51736">
    <property type="entry name" value="RECOMBINASES_3"/>
    <property type="match status" value="1"/>
</dbReference>
<dbReference type="PROSITE" id="PS00397">
    <property type="entry name" value="RECOMBINASES_1"/>
    <property type="match status" value="1"/>
</dbReference>
<accession>A0ABZ0UQI6</accession>
<dbReference type="EMBL" id="CP110822">
    <property type="protein sequence ID" value="WPX97486.1"/>
    <property type="molecule type" value="Genomic_DNA"/>
</dbReference>
<sequence length="294" mass="33939">MKKVAFYLRVSTNEQTTDNQRLELDKVAKKSGWHIYKYYIDTGISGTKSDRPEFLKLQKAILQNKIDIVAAWSVCRLGRSLQDLVSFLKLLDDKGVDLYLHQQGIDTRTSSGKAMFQMIGVFSEFERSIISERVKAGLERAKNSGTQLGRPIIFEEKVQDVLSLRAGGMAILKIAKKLNIGTGTVQKILKTYDISKDIEKSIELDLWLMVENNSKFVRGKTRVRQEIEDYLNSYYDLEKPCKDSWDYKLTIKYTTEENLDSEIEEIIYEMANIADMRNCFIEHSITSEKLDKSW</sequence>
<dbReference type="InterPro" id="IPR050639">
    <property type="entry name" value="SSR_resolvase"/>
</dbReference>
<proteinExistence type="predicted"/>
<dbReference type="PANTHER" id="PTHR30461:SF2">
    <property type="entry name" value="SERINE RECOMBINASE PINE-RELATED"/>
    <property type="match status" value="1"/>
</dbReference>
<dbReference type="SUPFAM" id="SSF53041">
    <property type="entry name" value="Resolvase-like"/>
    <property type="match status" value="1"/>
</dbReference>
<evidence type="ECO:0000259" key="5">
    <source>
        <dbReference type="PROSITE" id="PS51736"/>
    </source>
</evidence>
<dbReference type="CDD" id="cd03768">
    <property type="entry name" value="SR_ResInv"/>
    <property type="match status" value="1"/>
</dbReference>
<evidence type="ECO:0000313" key="8">
    <source>
        <dbReference type="Proteomes" id="UP001327219"/>
    </source>
</evidence>
<feature type="active site" description="O-(5'-phospho-DNA)-serine intermediate" evidence="4">
    <location>
        <position position="11"/>
    </location>
</feature>
<protein>
    <submittedName>
        <fullName evidence="7">Resolvase family protein</fullName>
    </submittedName>
</protein>
<geneLocation type="plasmid" evidence="7 8">
    <name>unnamed2</name>
</geneLocation>
<dbReference type="PANTHER" id="PTHR30461">
    <property type="entry name" value="DNA-INVERTASE FROM LAMBDOID PROPHAGE"/>
    <property type="match status" value="1"/>
</dbReference>
<name>A0ABZ0UQI6_9RICK</name>
<dbReference type="EMBL" id="CP110820">
    <property type="protein sequence ID" value="WPX97370.1"/>
    <property type="molecule type" value="Genomic_DNA"/>
</dbReference>